<protein>
    <recommendedName>
        <fullName evidence="3 18">Peroxidase</fullName>
        <ecNumber evidence="3 18">1.11.1.7</ecNumber>
    </recommendedName>
</protein>
<keyword evidence="12 18" id="KW-0376">Hydrogen peroxide</keyword>
<keyword evidence="6 18" id="KW-0349">Heme</keyword>
<keyword evidence="11 17" id="KW-1015">Disulfide bond</keyword>
<dbReference type="RefSeq" id="XP_021843637.2">
    <property type="nucleotide sequence ID" value="XM_021987945.2"/>
</dbReference>
<feature type="binding site" evidence="15">
    <location>
        <position position="74"/>
    </location>
    <ligand>
        <name>Ca(2+)</name>
        <dbReference type="ChEBI" id="CHEBI:29108"/>
        <label>1</label>
    </ligand>
</feature>
<sequence>MRKDNSAGGALAIGLIVMILAGQCYGQLKIGFYNNKCKNNVDFDVEDFIRGRVELAFSKDPTLVAAMLRMLFHDCFVKGCDASLLLDGENTEKTAGPNRTVRGFELIDDIKRALEDEHLCPGIVSCADIIVIVTRVTVFLANGRTNYYLVETGRRDGITSLASDARDNLPPPNVEVSKAILLFEAVGLTKEDFILLMGGHTVGIGHCALFENRLYNYKGIPGASDPSIDVTFLQVLKTTCPQGGTSGNFVNLDQISPNFVDNSYYNSTLKHYGVLQIDQDIALHPATTKTVSYFAANGAVFNKKFGDALNNLARVGVLTGDQGQIRATCRMVNPSY</sequence>
<dbReference type="AlphaFoldDB" id="A0A9R0I6V9"/>
<dbReference type="PRINTS" id="PR00461">
    <property type="entry name" value="PLPEROXIDASE"/>
</dbReference>
<keyword evidence="20" id="KW-1185">Reference proteome</keyword>
<feature type="binding site" evidence="15">
    <location>
        <position position="92"/>
    </location>
    <ligand>
        <name>Ca(2+)</name>
        <dbReference type="ChEBI" id="CHEBI:29108"/>
        <label>1</label>
    </ligand>
</feature>
<dbReference type="PROSITE" id="PS00436">
    <property type="entry name" value="PEROXIDASE_2"/>
    <property type="match status" value="1"/>
</dbReference>
<comment type="cofactor">
    <cofactor evidence="15 18">
        <name>heme b</name>
        <dbReference type="ChEBI" id="CHEBI:60344"/>
    </cofactor>
    <text evidence="15 18">Binds 1 heme b (iron(II)-protoporphyrin IX) group per subunit.</text>
</comment>
<keyword evidence="8 15" id="KW-0106">Calcium</keyword>
<feature type="binding site" evidence="15">
    <location>
        <position position="201"/>
    </location>
    <ligand>
        <name>Ca(2+)</name>
        <dbReference type="ChEBI" id="CHEBI:29108"/>
        <label>2</label>
    </ligand>
</feature>
<keyword evidence="18" id="KW-0732">Signal</keyword>
<evidence type="ECO:0000256" key="15">
    <source>
        <dbReference type="PIRSR" id="PIRSR600823-3"/>
    </source>
</evidence>
<dbReference type="EC" id="1.11.1.7" evidence="3 18"/>
<dbReference type="InterPro" id="IPR002016">
    <property type="entry name" value="Haem_peroxidase"/>
</dbReference>
<dbReference type="KEGG" id="soe:110783593"/>
<evidence type="ECO:0000256" key="10">
    <source>
        <dbReference type="ARBA" id="ARBA00023004"/>
    </source>
</evidence>
<feature type="binding site" evidence="15">
    <location>
        <position position="79"/>
    </location>
    <ligand>
        <name>Ca(2+)</name>
        <dbReference type="ChEBI" id="CHEBI:29108"/>
        <label>1</label>
    </ligand>
</feature>
<accession>A0A9R0I6V9</accession>
<keyword evidence="4 18" id="KW-0964">Secreted</keyword>
<evidence type="ECO:0000313" key="21">
    <source>
        <dbReference type="RefSeq" id="XP_021843637.2"/>
    </source>
</evidence>
<evidence type="ECO:0000256" key="6">
    <source>
        <dbReference type="ARBA" id="ARBA00022617"/>
    </source>
</evidence>
<evidence type="ECO:0000256" key="13">
    <source>
        <dbReference type="PIRSR" id="PIRSR600823-1"/>
    </source>
</evidence>
<dbReference type="GO" id="GO:0020037">
    <property type="term" value="F:heme binding"/>
    <property type="evidence" value="ECO:0007669"/>
    <property type="project" value="UniProtKB-UniRule"/>
</dbReference>
<evidence type="ECO:0000259" key="19">
    <source>
        <dbReference type="PROSITE" id="PS50873"/>
    </source>
</evidence>
<feature type="binding site" evidence="15">
    <location>
        <position position="77"/>
    </location>
    <ligand>
        <name>Ca(2+)</name>
        <dbReference type="ChEBI" id="CHEBI:29108"/>
        <label>1</label>
    </ligand>
</feature>
<comment type="function">
    <text evidence="2">Removal of H(2)O(2), oxidation of toxic reductants, biosynthesis and degradation of lignin, suberization, auxin catabolism, response to environmental stresses such as wounding, pathogen attack and oxidative stress. These functions might be dependent on each isozyme/isoform in each plant tissue.</text>
</comment>
<keyword evidence="5 18" id="KW-0575">Peroxidase</keyword>
<dbReference type="GO" id="GO:0140825">
    <property type="term" value="F:lactoperoxidase activity"/>
    <property type="evidence" value="ECO:0007669"/>
    <property type="project" value="UniProtKB-EC"/>
</dbReference>
<organism evidence="20 21">
    <name type="scientific">Spinacia oleracea</name>
    <name type="common">Spinach</name>
    <dbReference type="NCBI Taxonomy" id="3562"/>
    <lineage>
        <taxon>Eukaryota</taxon>
        <taxon>Viridiplantae</taxon>
        <taxon>Streptophyta</taxon>
        <taxon>Embryophyta</taxon>
        <taxon>Tracheophyta</taxon>
        <taxon>Spermatophyta</taxon>
        <taxon>Magnoliopsida</taxon>
        <taxon>eudicotyledons</taxon>
        <taxon>Gunneridae</taxon>
        <taxon>Pentapetalae</taxon>
        <taxon>Caryophyllales</taxon>
        <taxon>Chenopodiaceae</taxon>
        <taxon>Chenopodioideae</taxon>
        <taxon>Anserineae</taxon>
        <taxon>Spinacia</taxon>
    </lineage>
</organism>
<dbReference type="GO" id="GO:0042744">
    <property type="term" value="P:hydrogen peroxide catabolic process"/>
    <property type="evidence" value="ECO:0007669"/>
    <property type="project" value="UniProtKB-KW"/>
</dbReference>
<feature type="disulfide bond" evidence="17">
    <location>
        <begin position="207"/>
        <end position="240"/>
    </location>
</feature>
<dbReference type="InterPro" id="IPR019794">
    <property type="entry name" value="Peroxidases_AS"/>
</dbReference>
<dbReference type="GO" id="GO:0006979">
    <property type="term" value="P:response to oxidative stress"/>
    <property type="evidence" value="ECO:0007669"/>
    <property type="project" value="UniProtKB-UniRule"/>
</dbReference>
<dbReference type="PRINTS" id="PR00458">
    <property type="entry name" value="PEROXIDASE"/>
</dbReference>
<dbReference type="InterPro" id="IPR033905">
    <property type="entry name" value="Secretory_peroxidase"/>
</dbReference>
<dbReference type="PANTHER" id="PTHR31517">
    <property type="match status" value="1"/>
</dbReference>
<dbReference type="GO" id="GO:0046872">
    <property type="term" value="F:metal ion binding"/>
    <property type="evidence" value="ECO:0007669"/>
    <property type="project" value="UniProtKB-UniRule"/>
</dbReference>
<dbReference type="CDD" id="cd00693">
    <property type="entry name" value="secretory_peroxidase"/>
    <property type="match status" value="1"/>
</dbReference>
<feature type="binding site" evidence="15">
    <location>
        <position position="253"/>
    </location>
    <ligand>
        <name>Ca(2+)</name>
        <dbReference type="ChEBI" id="CHEBI:29108"/>
        <label>2</label>
    </ligand>
</feature>
<dbReference type="Proteomes" id="UP000813463">
    <property type="component" value="Chromosome 4"/>
</dbReference>
<keyword evidence="9 18" id="KW-0560">Oxidoreductase</keyword>
<dbReference type="PROSITE" id="PS50873">
    <property type="entry name" value="PEROXIDASE_4"/>
    <property type="match status" value="1"/>
</dbReference>
<feature type="chain" id="PRO_5044996388" description="Peroxidase" evidence="18">
    <location>
        <begin position="27"/>
        <end position="336"/>
    </location>
</feature>
<evidence type="ECO:0000256" key="8">
    <source>
        <dbReference type="ARBA" id="ARBA00022837"/>
    </source>
</evidence>
<dbReference type="Gene3D" id="1.10.420.10">
    <property type="entry name" value="Peroxidase, domain 2"/>
    <property type="match status" value="1"/>
</dbReference>
<dbReference type="GO" id="GO:0005576">
    <property type="term" value="C:extracellular region"/>
    <property type="evidence" value="ECO:0007669"/>
    <property type="project" value="UniProtKB-SubCell"/>
</dbReference>
<reference evidence="20" key="1">
    <citation type="journal article" date="2021" name="Nat. Commun.">
        <title>Genomic analyses provide insights into spinach domestication and the genetic basis of agronomic traits.</title>
        <authorList>
            <person name="Cai X."/>
            <person name="Sun X."/>
            <person name="Xu C."/>
            <person name="Sun H."/>
            <person name="Wang X."/>
            <person name="Ge C."/>
            <person name="Zhang Z."/>
            <person name="Wang Q."/>
            <person name="Fei Z."/>
            <person name="Jiao C."/>
            <person name="Wang Q."/>
        </authorList>
    </citation>
    <scope>NUCLEOTIDE SEQUENCE [LARGE SCALE GENOMIC DNA]</scope>
    <source>
        <strain evidence="20">cv. Varoflay</strain>
    </source>
</reference>
<feature type="active site" description="Proton acceptor" evidence="13">
    <location>
        <position position="73"/>
    </location>
</feature>
<evidence type="ECO:0000256" key="5">
    <source>
        <dbReference type="ARBA" id="ARBA00022559"/>
    </source>
</evidence>
<name>A0A9R0I6V9_SPIOL</name>
<evidence type="ECO:0000256" key="11">
    <source>
        <dbReference type="ARBA" id="ARBA00023157"/>
    </source>
</evidence>
<evidence type="ECO:0000256" key="7">
    <source>
        <dbReference type="ARBA" id="ARBA00022723"/>
    </source>
</evidence>
<dbReference type="InterPro" id="IPR000823">
    <property type="entry name" value="Peroxidase_pln"/>
</dbReference>
<feature type="binding site" evidence="15">
    <location>
        <position position="261"/>
    </location>
    <ligand>
        <name>Ca(2+)</name>
        <dbReference type="ChEBI" id="CHEBI:29108"/>
        <label>2</label>
    </ligand>
</feature>
<evidence type="ECO:0000256" key="16">
    <source>
        <dbReference type="PIRSR" id="PIRSR600823-4"/>
    </source>
</evidence>
<feature type="disulfide bond" evidence="17">
    <location>
        <begin position="126"/>
        <end position="329"/>
    </location>
</feature>
<dbReference type="Pfam" id="PF00141">
    <property type="entry name" value="peroxidase"/>
    <property type="match status" value="1"/>
</dbReference>
<gene>
    <name evidence="21" type="primary">LOC110783593</name>
</gene>
<comment type="cofactor">
    <cofactor evidence="15 18">
        <name>Ca(2+)</name>
        <dbReference type="ChEBI" id="CHEBI:29108"/>
    </cofactor>
    <text evidence="15 18">Binds 2 calcium ions per subunit.</text>
</comment>
<feature type="signal peptide" evidence="18">
    <location>
        <begin position="1"/>
        <end position="26"/>
    </location>
</feature>
<feature type="disulfide bond" evidence="17">
    <location>
        <begin position="75"/>
        <end position="80"/>
    </location>
</feature>
<evidence type="ECO:0000256" key="4">
    <source>
        <dbReference type="ARBA" id="ARBA00022525"/>
    </source>
</evidence>
<evidence type="ECO:0000313" key="20">
    <source>
        <dbReference type="Proteomes" id="UP000813463"/>
    </source>
</evidence>
<feature type="binding site" evidence="15">
    <location>
        <position position="83"/>
    </location>
    <ligand>
        <name>Ca(2+)</name>
        <dbReference type="ChEBI" id="CHEBI:29108"/>
        <label>1</label>
    </ligand>
</feature>
<comment type="similarity">
    <text evidence="18">Belongs to the peroxidase family. Classical plant (class III) peroxidase subfamily.</text>
</comment>
<evidence type="ECO:0000256" key="12">
    <source>
        <dbReference type="ARBA" id="ARBA00023324"/>
    </source>
</evidence>
<evidence type="ECO:0000256" key="2">
    <source>
        <dbReference type="ARBA" id="ARBA00002322"/>
    </source>
</evidence>
<dbReference type="PANTHER" id="PTHR31517:SF59">
    <property type="entry name" value="PEROXIDASE"/>
    <property type="match status" value="1"/>
</dbReference>
<keyword evidence="7 15" id="KW-0479">Metal-binding</keyword>
<evidence type="ECO:0000256" key="18">
    <source>
        <dbReference type="RuleBase" id="RU362060"/>
    </source>
</evidence>
<reference evidence="21" key="2">
    <citation type="submission" date="2025-08" db="UniProtKB">
        <authorList>
            <consortium name="RefSeq"/>
        </authorList>
    </citation>
    <scope>IDENTIFICATION</scope>
    <source>
        <tissue evidence="21">Leaf</tissue>
    </source>
</reference>
<feature type="disulfide bond" evidence="17">
    <location>
        <begin position="37"/>
        <end position="120"/>
    </location>
</feature>
<comment type="subcellular location">
    <subcellularLocation>
        <location evidence="18">Secreted</location>
    </subcellularLocation>
</comment>
<dbReference type="GeneID" id="110783593"/>
<feature type="binding site" evidence="14">
    <location>
        <position position="170"/>
    </location>
    <ligand>
        <name>substrate</name>
    </ligand>
</feature>
<feature type="site" description="Transition state stabilizer" evidence="16">
    <location>
        <position position="69"/>
    </location>
</feature>
<dbReference type="InterPro" id="IPR010255">
    <property type="entry name" value="Haem_peroxidase_sf"/>
</dbReference>
<dbReference type="Gene3D" id="1.10.520.10">
    <property type="match status" value="1"/>
</dbReference>
<evidence type="ECO:0000256" key="3">
    <source>
        <dbReference type="ARBA" id="ARBA00012313"/>
    </source>
</evidence>
<evidence type="ECO:0000256" key="14">
    <source>
        <dbReference type="PIRSR" id="PIRSR600823-2"/>
    </source>
</evidence>
<dbReference type="SUPFAM" id="SSF48113">
    <property type="entry name" value="Heme-dependent peroxidases"/>
    <property type="match status" value="1"/>
</dbReference>
<comment type="catalytic activity">
    <reaction evidence="1 18">
        <text>2 a phenolic donor + H2O2 = 2 a phenolic radical donor + 2 H2O</text>
        <dbReference type="Rhea" id="RHEA:56136"/>
        <dbReference type="ChEBI" id="CHEBI:15377"/>
        <dbReference type="ChEBI" id="CHEBI:16240"/>
        <dbReference type="ChEBI" id="CHEBI:139520"/>
        <dbReference type="ChEBI" id="CHEBI:139521"/>
        <dbReference type="EC" id="1.11.1.7"/>
    </reaction>
</comment>
<evidence type="ECO:0000256" key="17">
    <source>
        <dbReference type="PIRSR" id="PIRSR600823-5"/>
    </source>
</evidence>
<feature type="domain" description="Plant heme peroxidase family profile" evidence="19">
    <location>
        <begin position="27"/>
        <end position="333"/>
    </location>
</feature>
<evidence type="ECO:0000256" key="1">
    <source>
        <dbReference type="ARBA" id="ARBA00000189"/>
    </source>
</evidence>
<keyword evidence="10 15" id="KW-0408">Iron</keyword>
<feature type="binding site" description="axial binding residue" evidence="15">
    <location>
        <position position="200"/>
    </location>
    <ligand>
        <name>heme b</name>
        <dbReference type="ChEBI" id="CHEBI:60344"/>
    </ligand>
    <ligandPart>
        <name>Fe</name>
        <dbReference type="ChEBI" id="CHEBI:18248"/>
    </ligandPart>
</feature>
<feature type="binding site" evidence="15">
    <location>
        <position position="81"/>
    </location>
    <ligand>
        <name>Ca(2+)</name>
        <dbReference type="ChEBI" id="CHEBI:29108"/>
        <label>1</label>
    </ligand>
</feature>
<evidence type="ECO:0000256" key="9">
    <source>
        <dbReference type="ARBA" id="ARBA00023002"/>
    </source>
</evidence>
<proteinExistence type="inferred from homology"/>